<feature type="domain" description="C2 NT-type" evidence="2">
    <location>
        <begin position="4"/>
        <end position="140"/>
    </location>
</feature>
<feature type="region of interest" description="Disordered" evidence="1">
    <location>
        <begin position="208"/>
        <end position="251"/>
    </location>
</feature>
<dbReference type="EMBL" id="CAJZBQ010000027">
    <property type="protein sequence ID" value="CAG9320941.1"/>
    <property type="molecule type" value="Genomic_DNA"/>
</dbReference>
<name>A0AAU9J5H0_9CILI</name>
<feature type="compositionally biased region" description="Basic and acidic residues" evidence="1">
    <location>
        <begin position="390"/>
        <end position="416"/>
    </location>
</feature>
<keyword evidence="4" id="KW-1185">Reference proteome</keyword>
<sequence>MPPKNTQGSSKRLYDLNLQIHYIKASLKQLALVKVRAKIGFQKQETQAMQYDSSKSQVIFEYPITLQDISMKEKSGTYQKKSVFLIVFEIDGKSSKKLGKAKLEFSELARSEKPINKLEIPIEKCSDPNAKVCITAELLHNERNTRGFASSDFIVGGISDFDYSSIDRETGSQSVLIREEAEEEEEIYPSKTHRRSVIVYEKPPNIDDLLGGNAESETVGTSGEPEARSMESDKDSILTKSSTSELPEIKNVDIPEVPKSLPAFQSPAIDIPEAPKAPSDFERLTIDISETSKASSTFQRPTIDISEASKALPIFQRPTIDIPTRRRSTLGRTRQGSDPEAYKEFPIEASSPRNLYMAIARDNAIHPKESKIESESSSSDEEPIFLSEEEIAKKLPVKDMGDTKPNEKSKAEEMVAKENQSGLSERTGTCAKCTLL</sequence>
<comment type="caution">
    <text evidence="3">The sequence shown here is derived from an EMBL/GenBank/DDBJ whole genome shotgun (WGS) entry which is preliminary data.</text>
</comment>
<feature type="region of interest" description="Disordered" evidence="1">
    <location>
        <begin position="366"/>
        <end position="428"/>
    </location>
</feature>
<feature type="compositionally biased region" description="Basic and acidic residues" evidence="1">
    <location>
        <begin position="225"/>
        <end position="237"/>
    </location>
</feature>
<proteinExistence type="predicted"/>
<dbReference type="InterPro" id="IPR019448">
    <property type="entry name" value="NT-C2"/>
</dbReference>
<organism evidence="3 4">
    <name type="scientific">Blepharisma stoltei</name>
    <dbReference type="NCBI Taxonomy" id="1481888"/>
    <lineage>
        <taxon>Eukaryota</taxon>
        <taxon>Sar</taxon>
        <taxon>Alveolata</taxon>
        <taxon>Ciliophora</taxon>
        <taxon>Postciliodesmatophora</taxon>
        <taxon>Heterotrichea</taxon>
        <taxon>Heterotrichida</taxon>
        <taxon>Blepharismidae</taxon>
        <taxon>Blepharisma</taxon>
    </lineage>
</organism>
<evidence type="ECO:0000313" key="4">
    <source>
        <dbReference type="Proteomes" id="UP001162131"/>
    </source>
</evidence>
<feature type="compositionally biased region" description="Acidic residues" evidence="1">
    <location>
        <begin position="378"/>
        <end position="389"/>
    </location>
</feature>
<evidence type="ECO:0000259" key="2">
    <source>
        <dbReference type="PROSITE" id="PS51840"/>
    </source>
</evidence>
<dbReference type="PROSITE" id="PS51840">
    <property type="entry name" value="C2_NT"/>
    <property type="match status" value="1"/>
</dbReference>
<evidence type="ECO:0000313" key="3">
    <source>
        <dbReference type="EMBL" id="CAG9320941.1"/>
    </source>
</evidence>
<dbReference type="Proteomes" id="UP001162131">
    <property type="component" value="Unassembled WGS sequence"/>
</dbReference>
<protein>
    <recommendedName>
        <fullName evidence="2">C2 NT-type domain-containing protein</fullName>
    </recommendedName>
</protein>
<dbReference type="AlphaFoldDB" id="A0AAU9J5H0"/>
<accession>A0AAU9J5H0</accession>
<dbReference type="Pfam" id="PF10358">
    <property type="entry name" value="NT-C2"/>
    <property type="match status" value="1"/>
</dbReference>
<feature type="compositionally biased region" description="Polar residues" evidence="1">
    <location>
        <begin position="418"/>
        <end position="427"/>
    </location>
</feature>
<evidence type="ECO:0000256" key="1">
    <source>
        <dbReference type="SAM" id="MobiDB-lite"/>
    </source>
</evidence>
<reference evidence="3" key="1">
    <citation type="submission" date="2021-09" db="EMBL/GenBank/DDBJ databases">
        <authorList>
            <consortium name="AG Swart"/>
            <person name="Singh M."/>
            <person name="Singh A."/>
            <person name="Seah K."/>
            <person name="Emmerich C."/>
        </authorList>
    </citation>
    <scope>NUCLEOTIDE SEQUENCE</scope>
    <source>
        <strain evidence="3">ATCC30299</strain>
    </source>
</reference>
<gene>
    <name evidence="3" type="ORF">BSTOLATCC_MIC27517</name>
</gene>